<dbReference type="Proteomes" id="UP000073434">
    <property type="component" value="Unassembled WGS sequence"/>
</dbReference>
<organism evidence="1 2">
    <name type="scientific">Streptococcus suis</name>
    <dbReference type="NCBI Taxonomy" id="1307"/>
    <lineage>
        <taxon>Bacteria</taxon>
        <taxon>Bacillati</taxon>
        <taxon>Bacillota</taxon>
        <taxon>Bacilli</taxon>
        <taxon>Lactobacillales</taxon>
        <taxon>Streptococcaceae</taxon>
        <taxon>Streptococcus</taxon>
    </lineage>
</organism>
<evidence type="ECO:0000313" key="1">
    <source>
        <dbReference type="EMBL" id="CYU59559.1"/>
    </source>
</evidence>
<reference evidence="1 2" key="1">
    <citation type="submission" date="2016-02" db="EMBL/GenBank/DDBJ databases">
        <authorList>
            <consortium name="Pathogen Informatics"/>
        </authorList>
    </citation>
    <scope>NUCLEOTIDE SEQUENCE [LARGE SCALE GENOMIC DNA]</scope>
    <source>
        <strain evidence="1 2">LSS23</strain>
    </source>
</reference>
<dbReference type="RefSeq" id="WP_044687807.1">
    <property type="nucleotide sequence ID" value="NZ_CEEW01000012.1"/>
</dbReference>
<evidence type="ECO:0000313" key="2">
    <source>
        <dbReference type="Proteomes" id="UP000073434"/>
    </source>
</evidence>
<protein>
    <submittedName>
        <fullName evidence="1">Membrane protein</fullName>
    </submittedName>
</protein>
<gene>
    <name evidence="1" type="ORF">ERS132385_01242</name>
</gene>
<accession>A0A0Z8ECJ7</accession>
<proteinExistence type="predicted"/>
<dbReference type="EMBL" id="FIFW01000011">
    <property type="protein sequence ID" value="CYU59559.1"/>
    <property type="molecule type" value="Genomic_DNA"/>
</dbReference>
<name>A0A0Z8ECJ7_STRSU</name>
<dbReference type="AlphaFoldDB" id="A0A0Z8ECJ7"/>
<sequence>MENIVVSIFHVESEAFQAFSELKQFGQTENTKLAQVSIVKAEDGIVKVKDSFDLMNSVGSDYFEGGLIGSLIGILGGPLGVLFGFVAGGTIGASIGLDKELAKSELITTVSEKLTNGEVAIIALVQENDESVLNGIFEKYQTIIARWDVATVSAEVESALKIQQDLAHQAKARLIADKKEARHEKFDKLKADIKEKFDKLKADIKEKL</sequence>